<dbReference type="RefSeq" id="WP_341672206.1">
    <property type="nucleotide sequence ID" value="NZ_JBBYHV010000001.1"/>
</dbReference>
<reference evidence="1 2" key="1">
    <citation type="submission" date="2024-04" db="EMBL/GenBank/DDBJ databases">
        <title>Aurantiacibacter sp. DGU6 16S ribosomal RNA gene Genome sequencing and assembly.</title>
        <authorList>
            <person name="Park S."/>
        </authorList>
    </citation>
    <scope>NUCLEOTIDE SEQUENCE [LARGE SCALE GENOMIC DNA]</scope>
    <source>
        <strain evidence="1 2">DGU6</strain>
    </source>
</reference>
<sequence length="147" mass="16249">MAKRFTGWHMTGILFAFFGTVIAVNVTMAAFAAGTFGGVVVQNSYVASQEFNGWLAEAEASEALGWETVTTWRPDGRLVLDVRGAPDPVTASATARHPVGRMPDQDMTFTRIGEGQYLSVEALPEGRWILRLQLDDGTNTWRREERL</sequence>
<evidence type="ECO:0000313" key="1">
    <source>
        <dbReference type="EMBL" id="MEL1249675.1"/>
    </source>
</evidence>
<protein>
    <submittedName>
        <fullName evidence="1">FixH family protein</fullName>
    </submittedName>
</protein>
<evidence type="ECO:0000313" key="2">
    <source>
        <dbReference type="Proteomes" id="UP001497045"/>
    </source>
</evidence>
<proteinExistence type="predicted"/>
<accession>A0ABU9IBB0</accession>
<name>A0ABU9IBB0_9SPHN</name>
<organism evidence="1 2">
    <name type="scientific">Aurantiacibacter gilvus</name>
    <dbReference type="NCBI Taxonomy" id="3139141"/>
    <lineage>
        <taxon>Bacteria</taxon>
        <taxon>Pseudomonadati</taxon>
        <taxon>Pseudomonadota</taxon>
        <taxon>Alphaproteobacteria</taxon>
        <taxon>Sphingomonadales</taxon>
        <taxon>Erythrobacteraceae</taxon>
        <taxon>Aurantiacibacter</taxon>
    </lineage>
</organism>
<gene>
    <name evidence="1" type="ORF">AAEO60_03225</name>
</gene>
<dbReference type="Pfam" id="PF05751">
    <property type="entry name" value="FixH"/>
    <property type="match status" value="1"/>
</dbReference>
<dbReference type="InterPro" id="IPR008620">
    <property type="entry name" value="FixH"/>
</dbReference>
<dbReference type="InterPro" id="IPR018037">
    <property type="entry name" value="FixH_proteobacterial"/>
</dbReference>
<comment type="caution">
    <text evidence="1">The sequence shown here is derived from an EMBL/GenBank/DDBJ whole genome shotgun (WGS) entry which is preliminary data.</text>
</comment>
<dbReference type="EMBL" id="JBBYHV010000001">
    <property type="protein sequence ID" value="MEL1249675.1"/>
    <property type="molecule type" value="Genomic_DNA"/>
</dbReference>
<dbReference type="Proteomes" id="UP001497045">
    <property type="component" value="Unassembled WGS sequence"/>
</dbReference>
<keyword evidence="2" id="KW-1185">Reference proteome</keyword>
<dbReference type="PIRSF" id="PIRSF011386">
    <property type="entry name" value="FixH"/>
    <property type="match status" value="1"/>
</dbReference>